<evidence type="ECO:0000256" key="14">
    <source>
        <dbReference type="SAM" id="Phobius"/>
    </source>
</evidence>
<dbReference type="InterPro" id="IPR005467">
    <property type="entry name" value="His_kinase_dom"/>
</dbReference>
<evidence type="ECO:0000256" key="1">
    <source>
        <dbReference type="ARBA" id="ARBA00000085"/>
    </source>
</evidence>
<dbReference type="InterPro" id="IPR025201">
    <property type="entry name" value="KdpD_TM"/>
</dbReference>
<evidence type="ECO:0000256" key="7">
    <source>
        <dbReference type="ARBA" id="ARBA00022741"/>
    </source>
</evidence>
<keyword evidence="6 14" id="KW-0812">Transmembrane</keyword>
<dbReference type="InterPro" id="IPR004358">
    <property type="entry name" value="Sig_transdc_His_kin-like_C"/>
</dbReference>
<dbReference type="InterPro" id="IPR036890">
    <property type="entry name" value="HATPase_C_sf"/>
</dbReference>
<dbReference type="InterPro" id="IPR036097">
    <property type="entry name" value="HisK_dim/P_sf"/>
</dbReference>
<dbReference type="PROSITE" id="PS50109">
    <property type="entry name" value="HIS_KIN"/>
    <property type="match status" value="1"/>
</dbReference>
<dbReference type="SUPFAM" id="SSF47384">
    <property type="entry name" value="Homodimeric domain of signal transducing histidine kinase"/>
    <property type="match status" value="1"/>
</dbReference>
<dbReference type="EC" id="2.7.13.3" evidence="3"/>
<keyword evidence="4" id="KW-0597">Phosphoprotein</keyword>
<evidence type="ECO:0000256" key="2">
    <source>
        <dbReference type="ARBA" id="ARBA00004141"/>
    </source>
</evidence>
<feature type="transmembrane region" description="Helical" evidence="14">
    <location>
        <begin position="43"/>
        <end position="71"/>
    </location>
</feature>
<dbReference type="Gene3D" id="1.10.287.130">
    <property type="match status" value="1"/>
</dbReference>
<dbReference type="CDD" id="cd00075">
    <property type="entry name" value="HATPase"/>
    <property type="match status" value="1"/>
</dbReference>
<keyword evidence="13" id="KW-0175">Coiled coil</keyword>
<keyword evidence="11" id="KW-0902">Two-component regulatory system</keyword>
<comment type="subcellular location">
    <subcellularLocation>
        <location evidence="2">Membrane</location>
        <topology evidence="2">Multi-pass membrane protein</topology>
    </subcellularLocation>
</comment>
<dbReference type="SUPFAM" id="SSF55874">
    <property type="entry name" value="ATPase domain of HSP90 chaperone/DNA topoisomerase II/histidine kinase"/>
    <property type="match status" value="1"/>
</dbReference>
<proteinExistence type="predicted"/>
<dbReference type="Proteomes" id="UP000175968">
    <property type="component" value="Chromosome"/>
</dbReference>
<dbReference type="Pfam" id="PF02518">
    <property type="entry name" value="HATPase_c"/>
    <property type="match status" value="1"/>
</dbReference>
<feature type="transmembrane region" description="Helical" evidence="14">
    <location>
        <begin position="12"/>
        <end position="31"/>
    </location>
</feature>
<evidence type="ECO:0000256" key="5">
    <source>
        <dbReference type="ARBA" id="ARBA00022679"/>
    </source>
</evidence>
<keyword evidence="17" id="KW-1185">Reference proteome</keyword>
<keyword evidence="5" id="KW-0808">Transferase</keyword>
<dbReference type="Pfam" id="PF13493">
    <property type="entry name" value="DUF4118"/>
    <property type="match status" value="1"/>
</dbReference>
<evidence type="ECO:0000256" key="11">
    <source>
        <dbReference type="ARBA" id="ARBA00023012"/>
    </source>
</evidence>
<evidence type="ECO:0000256" key="9">
    <source>
        <dbReference type="ARBA" id="ARBA00022840"/>
    </source>
</evidence>
<evidence type="ECO:0000256" key="6">
    <source>
        <dbReference type="ARBA" id="ARBA00022692"/>
    </source>
</evidence>
<evidence type="ECO:0000256" key="4">
    <source>
        <dbReference type="ARBA" id="ARBA00022553"/>
    </source>
</evidence>
<keyword evidence="9" id="KW-0067">ATP-binding</keyword>
<dbReference type="InterPro" id="IPR003661">
    <property type="entry name" value="HisK_dim/P_dom"/>
</dbReference>
<dbReference type="PANTHER" id="PTHR45569:SF1">
    <property type="entry name" value="SENSOR PROTEIN KDPD"/>
    <property type="match status" value="1"/>
</dbReference>
<dbReference type="InterPro" id="IPR038318">
    <property type="entry name" value="KdpD_sf"/>
</dbReference>
<protein>
    <recommendedName>
        <fullName evidence="3">histidine kinase</fullName>
        <ecNumber evidence="3">2.7.13.3</ecNumber>
    </recommendedName>
</protein>
<dbReference type="GO" id="GO:0000155">
    <property type="term" value="F:phosphorelay sensor kinase activity"/>
    <property type="evidence" value="ECO:0007669"/>
    <property type="project" value="InterPro"/>
</dbReference>
<dbReference type="RefSeq" id="WP_051877915.1">
    <property type="nucleotide sequence ID" value="NZ_CP017479.1"/>
</dbReference>
<keyword evidence="10 14" id="KW-1133">Transmembrane helix</keyword>
<keyword evidence="8" id="KW-0418">Kinase</keyword>
<accession>A0AAC9I5L0</accession>
<dbReference type="Pfam" id="PF00512">
    <property type="entry name" value="HisKA"/>
    <property type="match status" value="1"/>
</dbReference>
<evidence type="ECO:0000313" key="17">
    <source>
        <dbReference type="Proteomes" id="UP000175968"/>
    </source>
</evidence>
<dbReference type="Gene3D" id="3.30.565.10">
    <property type="entry name" value="Histidine kinase-like ATPase, C-terminal domain"/>
    <property type="match status" value="1"/>
</dbReference>
<evidence type="ECO:0000259" key="15">
    <source>
        <dbReference type="PROSITE" id="PS50109"/>
    </source>
</evidence>
<dbReference type="PANTHER" id="PTHR45569">
    <property type="entry name" value="SENSOR PROTEIN KDPD"/>
    <property type="match status" value="1"/>
</dbReference>
<evidence type="ECO:0000256" key="10">
    <source>
        <dbReference type="ARBA" id="ARBA00022989"/>
    </source>
</evidence>
<evidence type="ECO:0000256" key="8">
    <source>
        <dbReference type="ARBA" id="ARBA00022777"/>
    </source>
</evidence>
<comment type="catalytic activity">
    <reaction evidence="1">
        <text>ATP + protein L-histidine = ADP + protein N-phospho-L-histidine.</text>
        <dbReference type="EC" id="2.7.13.3"/>
    </reaction>
</comment>
<evidence type="ECO:0000256" key="13">
    <source>
        <dbReference type="SAM" id="Coils"/>
    </source>
</evidence>
<dbReference type="GO" id="GO:0005886">
    <property type="term" value="C:plasma membrane"/>
    <property type="evidence" value="ECO:0007669"/>
    <property type="project" value="TreeGrafter"/>
</dbReference>
<dbReference type="CDD" id="cd00082">
    <property type="entry name" value="HisKA"/>
    <property type="match status" value="1"/>
</dbReference>
<keyword evidence="7" id="KW-0547">Nucleotide-binding</keyword>
<evidence type="ECO:0000313" key="16">
    <source>
        <dbReference type="EMBL" id="AOW10520.1"/>
    </source>
</evidence>
<name>A0AAC9I5L0_9FLAO</name>
<dbReference type="AlphaFoldDB" id="A0AAC9I5L0"/>
<dbReference type="PRINTS" id="PR00344">
    <property type="entry name" value="BCTRLSENSOR"/>
</dbReference>
<feature type="transmembrane region" description="Helical" evidence="14">
    <location>
        <begin position="91"/>
        <end position="110"/>
    </location>
</feature>
<reference evidence="16 17" key="1">
    <citation type="submission" date="2016-10" db="EMBL/GenBank/DDBJ databases">
        <title>Flavobacterium gilvum sp. nov., isolated from stream water.</title>
        <authorList>
            <person name="Shin S.-K."/>
            <person name="Cho Y.-J."/>
            <person name="Yi H."/>
        </authorList>
    </citation>
    <scope>NUCLEOTIDE SEQUENCE [LARGE SCALE GENOMIC DNA]</scope>
    <source>
        <strain evidence="16 17">EM1308</strain>
    </source>
</reference>
<keyword evidence="12 14" id="KW-0472">Membrane</keyword>
<feature type="coiled-coil region" evidence="13">
    <location>
        <begin position="160"/>
        <end position="187"/>
    </location>
</feature>
<sequence length="370" mass="41963">MNSILNQIKIKNQYLISVLSVGTVASLCLFIRDYLDYKIVGYLLLVVVSVLSMFLNILPLLLSAVLSALILNFLFIKPYYTLHISSAEDSLLLFLFFIIALVNAVLTHKIRRAEKVLQVKEVRINTMKLYNALLDSLSHELRTPISTIMGAIDTIQSKTISISEKNKENLYAEIEKASLRLNHQVENLLNMSRLESGVIEPKMDWCDLEELVYNVLDHLKDDLQFHKIVVKTDENLPLFKLDYGLMQQIIYNLVFNASQYTPKGAKIEIKVSYNADVDFEYNPDKLCPCVITITDDGIGFPEDEIDKVFDKFYRLQNSKTGGTGLGLSIVKGFVEAQHGKVTLENREEGGSVFTLSFQTLTMNTKEISNE</sequence>
<dbReference type="InterPro" id="IPR052023">
    <property type="entry name" value="Histidine_kinase_KdpD"/>
</dbReference>
<dbReference type="EMBL" id="CP017479">
    <property type="protein sequence ID" value="AOW10520.1"/>
    <property type="molecule type" value="Genomic_DNA"/>
</dbReference>
<dbReference type="SMART" id="SM00387">
    <property type="entry name" value="HATPase_c"/>
    <property type="match status" value="1"/>
</dbReference>
<dbReference type="InterPro" id="IPR003594">
    <property type="entry name" value="HATPase_dom"/>
</dbReference>
<dbReference type="SMART" id="SM00388">
    <property type="entry name" value="HisKA"/>
    <property type="match status" value="1"/>
</dbReference>
<dbReference type="Gene3D" id="1.20.120.620">
    <property type="entry name" value="Backbone structure of the membrane domain of e. Coli histidine kinase receptor kdpd"/>
    <property type="match status" value="1"/>
</dbReference>
<evidence type="ECO:0000256" key="3">
    <source>
        <dbReference type="ARBA" id="ARBA00012438"/>
    </source>
</evidence>
<feature type="domain" description="Histidine kinase" evidence="15">
    <location>
        <begin position="136"/>
        <end position="361"/>
    </location>
</feature>
<gene>
    <name evidence="16" type="ORF">EM308_13965</name>
</gene>
<dbReference type="GO" id="GO:0005524">
    <property type="term" value="F:ATP binding"/>
    <property type="evidence" value="ECO:0007669"/>
    <property type="project" value="UniProtKB-KW"/>
</dbReference>
<organism evidence="16 17">
    <name type="scientific">Flavobacterium gilvum</name>
    <dbReference type="NCBI Taxonomy" id="1492737"/>
    <lineage>
        <taxon>Bacteria</taxon>
        <taxon>Pseudomonadati</taxon>
        <taxon>Bacteroidota</taxon>
        <taxon>Flavobacteriia</taxon>
        <taxon>Flavobacteriales</taxon>
        <taxon>Flavobacteriaceae</taxon>
        <taxon>Flavobacterium</taxon>
    </lineage>
</organism>
<dbReference type="KEGG" id="fgl:EM308_13965"/>
<evidence type="ECO:0000256" key="12">
    <source>
        <dbReference type="ARBA" id="ARBA00023136"/>
    </source>
</evidence>